<organism evidence="2 3">
    <name type="scientific">Cladosporium halotolerans</name>
    <dbReference type="NCBI Taxonomy" id="1052096"/>
    <lineage>
        <taxon>Eukaryota</taxon>
        <taxon>Fungi</taxon>
        <taxon>Dikarya</taxon>
        <taxon>Ascomycota</taxon>
        <taxon>Pezizomycotina</taxon>
        <taxon>Dothideomycetes</taxon>
        <taxon>Dothideomycetidae</taxon>
        <taxon>Cladosporiales</taxon>
        <taxon>Cladosporiaceae</taxon>
        <taxon>Cladosporium</taxon>
    </lineage>
</organism>
<evidence type="ECO:0000313" key="3">
    <source>
        <dbReference type="Proteomes" id="UP000803884"/>
    </source>
</evidence>
<keyword evidence="3" id="KW-1185">Reference proteome</keyword>
<feature type="region of interest" description="Disordered" evidence="1">
    <location>
        <begin position="1"/>
        <end position="93"/>
    </location>
</feature>
<dbReference type="RefSeq" id="XP_069228546.1">
    <property type="nucleotide sequence ID" value="XM_069374280.1"/>
</dbReference>
<dbReference type="Proteomes" id="UP000803884">
    <property type="component" value="Unassembled WGS sequence"/>
</dbReference>
<gene>
    <name evidence="2" type="ORF">WHR41_05675</name>
</gene>
<reference evidence="2 3" key="1">
    <citation type="journal article" date="2020" name="Microbiol. Resour. Announc.">
        <title>Draft Genome Sequence of a Cladosporium Species Isolated from the Mesophotic Ascidian Didemnum maculosum.</title>
        <authorList>
            <person name="Gioti A."/>
            <person name="Siaperas R."/>
            <person name="Nikolaivits E."/>
            <person name="Le Goff G."/>
            <person name="Ouazzani J."/>
            <person name="Kotoulas G."/>
            <person name="Topakas E."/>
        </authorList>
    </citation>
    <scope>NUCLEOTIDE SEQUENCE [LARGE SCALE GENOMIC DNA]</scope>
    <source>
        <strain evidence="2 3">TM138-S3</strain>
    </source>
</reference>
<feature type="region of interest" description="Disordered" evidence="1">
    <location>
        <begin position="247"/>
        <end position="318"/>
    </location>
</feature>
<dbReference type="GeneID" id="96007118"/>
<sequence length="351" mass="38805">MDRSVKTETAGAVRAIVKSPTKFTVPPAHEGSAALMPQQGVANKKSAADKRDTAKPPRKTRKTKATTDAVRKAAPQTRKNAAPPKDPQSFDTDEPLLQPWRFAVYFWETPRPTDFLNLPESRKQWKADIDADMEAADDSPELDDWHDFCGVISDLVPDLTLQQSVALNFVSRGKRAFRAGRSWKSFEEEELAIDSRAGARAIADPIERDIALSSSLDNDYRLYIFGQIKVRLCHEIWLQAYPWPGTTPEPEEPTKKRDSVINPGAVTPSSPSPPKVETSGSANSSSGLPPLPLTEGTQGRTKAELPGDRELHQPQSRRFRATQANMQGLNLSYEEQLEGIGLDMATSSEEE</sequence>
<name>A0AB34KPF4_9PEZI</name>
<accession>A0AB34KPF4</accession>
<comment type="caution">
    <text evidence="2">The sequence shown here is derived from an EMBL/GenBank/DDBJ whole genome shotgun (WGS) entry which is preliminary data.</text>
</comment>
<evidence type="ECO:0000313" key="2">
    <source>
        <dbReference type="EMBL" id="KAL1585440.1"/>
    </source>
</evidence>
<protein>
    <submittedName>
        <fullName evidence="2">Uncharacterized protein</fullName>
    </submittedName>
</protein>
<evidence type="ECO:0000256" key="1">
    <source>
        <dbReference type="SAM" id="MobiDB-lite"/>
    </source>
</evidence>
<feature type="compositionally biased region" description="Basic and acidic residues" evidence="1">
    <location>
        <begin position="301"/>
        <end position="312"/>
    </location>
</feature>
<proteinExistence type="predicted"/>
<dbReference type="EMBL" id="JAAQHG020000019">
    <property type="protein sequence ID" value="KAL1585440.1"/>
    <property type="molecule type" value="Genomic_DNA"/>
</dbReference>
<dbReference type="AlphaFoldDB" id="A0AB34KPF4"/>
<feature type="compositionally biased region" description="Basic and acidic residues" evidence="1">
    <location>
        <begin position="46"/>
        <end position="55"/>
    </location>
</feature>
<feature type="compositionally biased region" description="Polar residues" evidence="1">
    <location>
        <begin position="278"/>
        <end position="287"/>
    </location>
</feature>